<comment type="caution">
    <text evidence="1">The sequence shown here is derived from an EMBL/GenBank/DDBJ whole genome shotgun (WGS) entry which is preliminary data.</text>
</comment>
<proteinExistence type="predicted"/>
<protein>
    <recommendedName>
        <fullName evidence="2">Enoyl-CoA hydratase</fullName>
    </recommendedName>
</protein>
<dbReference type="InterPro" id="IPR014748">
    <property type="entry name" value="Enoyl-CoA_hydra_C"/>
</dbReference>
<evidence type="ECO:0000313" key="1">
    <source>
        <dbReference type="EMBL" id="GAI17163.1"/>
    </source>
</evidence>
<organism evidence="1">
    <name type="scientific">marine sediment metagenome</name>
    <dbReference type="NCBI Taxonomy" id="412755"/>
    <lineage>
        <taxon>unclassified sequences</taxon>
        <taxon>metagenomes</taxon>
        <taxon>ecological metagenomes</taxon>
    </lineage>
</organism>
<dbReference type="AlphaFoldDB" id="X1LDH9"/>
<dbReference type="EMBL" id="BARV01004304">
    <property type="protein sequence ID" value="GAI17163.1"/>
    <property type="molecule type" value="Genomic_DNA"/>
</dbReference>
<reference evidence="1" key="1">
    <citation type="journal article" date="2014" name="Front. Microbiol.">
        <title>High frequency of phylogenetically diverse reductive dehalogenase-homologous genes in deep subseafloor sedimentary metagenomes.</title>
        <authorList>
            <person name="Kawai M."/>
            <person name="Futagami T."/>
            <person name="Toyoda A."/>
            <person name="Takaki Y."/>
            <person name="Nishi S."/>
            <person name="Hori S."/>
            <person name="Arai W."/>
            <person name="Tsubouchi T."/>
            <person name="Morono Y."/>
            <person name="Uchiyama I."/>
            <person name="Ito T."/>
            <person name="Fujiyama A."/>
            <person name="Inagaki F."/>
            <person name="Takami H."/>
        </authorList>
    </citation>
    <scope>NUCLEOTIDE SEQUENCE</scope>
    <source>
        <strain evidence="1">Expedition CK06-06</strain>
    </source>
</reference>
<evidence type="ECO:0008006" key="2">
    <source>
        <dbReference type="Google" id="ProtNLM"/>
    </source>
</evidence>
<dbReference type="InterPro" id="IPR029045">
    <property type="entry name" value="ClpP/crotonase-like_dom_sf"/>
</dbReference>
<dbReference type="Gene3D" id="1.10.12.10">
    <property type="entry name" value="Lyase 2-enoyl-coa Hydratase, Chain A, domain 2"/>
    <property type="match status" value="1"/>
</dbReference>
<sequence>LEKAVNEFINRFVVNSGLALSQARRALYRNFDLEFHQAMEITGIDSTAVMAGENGVEGLTAFVEKRKPVWKR</sequence>
<dbReference type="SUPFAM" id="SSF52096">
    <property type="entry name" value="ClpP/crotonase"/>
    <property type="match status" value="1"/>
</dbReference>
<feature type="non-terminal residue" evidence="1">
    <location>
        <position position="1"/>
    </location>
</feature>
<gene>
    <name evidence="1" type="ORF">S06H3_09657</name>
</gene>
<accession>X1LDH9</accession>
<name>X1LDH9_9ZZZZ</name>